<keyword evidence="2" id="KW-0175">Coiled coil</keyword>
<comment type="subcellular location">
    <subcellularLocation>
        <location evidence="1">Cell envelope</location>
    </subcellularLocation>
</comment>
<dbReference type="SUPFAM" id="SSF111369">
    <property type="entry name" value="HlyD-like secretion proteins"/>
    <property type="match status" value="1"/>
</dbReference>
<dbReference type="EMBL" id="BAABWN010000002">
    <property type="protein sequence ID" value="GAA6167053.1"/>
    <property type="molecule type" value="Genomic_DNA"/>
</dbReference>
<dbReference type="Pfam" id="PF25973">
    <property type="entry name" value="BSH_CzcB"/>
    <property type="match status" value="1"/>
</dbReference>
<evidence type="ECO:0000313" key="4">
    <source>
        <dbReference type="EMBL" id="GAA6167053.1"/>
    </source>
</evidence>
<proteinExistence type="predicted"/>
<comment type="caution">
    <text evidence="4">The sequence shown here is derived from an EMBL/GenBank/DDBJ whole genome shotgun (WGS) entry which is preliminary data.</text>
</comment>
<protein>
    <recommendedName>
        <fullName evidence="3">CzcB-like barrel-sandwich hybrid domain-containing protein</fullName>
    </recommendedName>
</protein>
<keyword evidence="5" id="KW-1185">Reference proteome</keyword>
<name>A0ABQ0A5X9_9GAMM</name>
<dbReference type="Proteomes" id="UP001465153">
    <property type="component" value="Unassembled WGS sequence"/>
</dbReference>
<dbReference type="InterPro" id="IPR050465">
    <property type="entry name" value="UPF0194_transport"/>
</dbReference>
<dbReference type="Gene3D" id="1.10.287.470">
    <property type="entry name" value="Helix hairpin bin"/>
    <property type="match status" value="1"/>
</dbReference>
<sequence length="608" mass="68541">MSLMIKETNLTHWDTLNTKQNASAAPGSDLKKLYDELGSTAFIYQQTTNYQQSTSAKTTTFFPEQALETLEPKTRLVILNTLKALTAKLQNTRKSVKFYSESCDFSFLSLKPNDNEILIVLFKGNLTNSQTQQRLSCLKQYSSKKYPSKPTIESVNSEQPQLTNHRVQEHVKKLLSVIDEHDDVNTISGLIASHIADYFSVDQAVIAFYLDEPNVTQKRFTFQVIGFSNKKEFERHNPYIKSIERYLDNYHIIGARQSDEIPHDLVASAVQQMALGGLGGCLFSNTNKQQTNEAIQPELDDVIEKISWPLLYKIARKASLKQRLSIFLLPSVFTRFNHVRTNHWTQLKISIAVFLTLALFIPLDYRVNAQATIEGKIQQALASPIDGFLLSSHARAGDVVNKGALIAKIDSSDLELEHARLNNVKTEHEKTYRKALAEFNQADVRIASAKIEQADAEISLVQQKLNRTSITAPFDGVIVKGDFSQSHGSPVNKGDVLFEISPANEYTLILNIKESDIRHINKQQQGALYLKSQPNTAINFQIEKIAAIAQASDSQVYYRVKGTLSEPAEITPGMEGIGKIHVGKKSIGWILLHRPLNWLRFKLWWLLP</sequence>
<evidence type="ECO:0000313" key="5">
    <source>
        <dbReference type="Proteomes" id="UP001465153"/>
    </source>
</evidence>
<dbReference type="Gene3D" id="2.40.50.100">
    <property type="match status" value="1"/>
</dbReference>
<organism evidence="4 5">
    <name type="scientific">Sessilibacter corallicola</name>
    <dbReference type="NCBI Taxonomy" id="2904075"/>
    <lineage>
        <taxon>Bacteria</taxon>
        <taxon>Pseudomonadati</taxon>
        <taxon>Pseudomonadota</taxon>
        <taxon>Gammaproteobacteria</taxon>
        <taxon>Cellvibrionales</taxon>
        <taxon>Cellvibrionaceae</taxon>
        <taxon>Sessilibacter</taxon>
    </lineage>
</organism>
<reference evidence="4 5" key="1">
    <citation type="submission" date="2024-04" db="EMBL/GenBank/DDBJ databases">
        <title>Draft genome sequence of Sessilibacter corallicola NBRC 116591.</title>
        <authorList>
            <person name="Miyakawa T."/>
            <person name="Kusuya Y."/>
            <person name="Miura T."/>
        </authorList>
    </citation>
    <scope>NUCLEOTIDE SEQUENCE [LARGE SCALE GENOMIC DNA]</scope>
    <source>
        <strain evidence="4 5">KU-00831-HH</strain>
    </source>
</reference>
<accession>A0ABQ0A5X9</accession>
<dbReference type="PANTHER" id="PTHR32347:SF23">
    <property type="entry name" value="BLL5650 PROTEIN"/>
    <property type="match status" value="1"/>
</dbReference>
<evidence type="ECO:0000256" key="1">
    <source>
        <dbReference type="ARBA" id="ARBA00004196"/>
    </source>
</evidence>
<evidence type="ECO:0000259" key="3">
    <source>
        <dbReference type="Pfam" id="PF25973"/>
    </source>
</evidence>
<dbReference type="PANTHER" id="PTHR32347">
    <property type="entry name" value="EFFLUX SYSTEM COMPONENT YKNX-RELATED"/>
    <property type="match status" value="1"/>
</dbReference>
<feature type="domain" description="CzcB-like barrel-sandwich hybrid" evidence="3">
    <location>
        <begin position="381"/>
        <end position="501"/>
    </location>
</feature>
<dbReference type="InterPro" id="IPR058647">
    <property type="entry name" value="BSH_CzcB-like"/>
</dbReference>
<gene>
    <name evidence="4" type="ORF">NBRC116591_08630</name>
</gene>
<evidence type="ECO:0000256" key="2">
    <source>
        <dbReference type="ARBA" id="ARBA00023054"/>
    </source>
</evidence>
<dbReference type="Gene3D" id="2.40.30.170">
    <property type="match status" value="1"/>
</dbReference>